<dbReference type="PANTHER" id="PTHR12935">
    <property type="entry name" value="GAMMA-GLUTAMYLCYCLOTRANSFERASE"/>
    <property type="match status" value="1"/>
</dbReference>
<feature type="region of interest" description="Disordered" evidence="5">
    <location>
        <begin position="214"/>
        <end position="237"/>
    </location>
</feature>
<keyword evidence="8" id="KW-1185">Reference proteome</keyword>
<dbReference type="SUPFAM" id="SSF110857">
    <property type="entry name" value="Gamma-glutamyl cyclotransferase-like"/>
    <property type="match status" value="1"/>
</dbReference>
<evidence type="ECO:0000313" key="7">
    <source>
        <dbReference type="EMBL" id="KAL3099423.1"/>
    </source>
</evidence>
<organism evidence="7 8">
    <name type="scientific">Heterodera schachtii</name>
    <name type="common">Sugarbeet cyst nematode worm</name>
    <name type="synonym">Tylenchus schachtii</name>
    <dbReference type="NCBI Taxonomy" id="97005"/>
    <lineage>
        <taxon>Eukaryota</taxon>
        <taxon>Metazoa</taxon>
        <taxon>Ecdysozoa</taxon>
        <taxon>Nematoda</taxon>
        <taxon>Chromadorea</taxon>
        <taxon>Rhabditida</taxon>
        <taxon>Tylenchina</taxon>
        <taxon>Tylenchomorpha</taxon>
        <taxon>Tylenchoidea</taxon>
        <taxon>Heteroderidae</taxon>
        <taxon>Heteroderinae</taxon>
        <taxon>Heterodera</taxon>
    </lineage>
</organism>
<evidence type="ECO:0000256" key="2">
    <source>
        <dbReference type="ARBA" id="ARBA00023239"/>
    </source>
</evidence>
<dbReference type="CDD" id="cd06661">
    <property type="entry name" value="GGCT_like"/>
    <property type="match status" value="1"/>
</dbReference>
<dbReference type="InterPro" id="IPR013024">
    <property type="entry name" value="GGCT-like"/>
</dbReference>
<reference evidence="7 8" key="1">
    <citation type="submission" date="2024-10" db="EMBL/GenBank/DDBJ databases">
        <authorList>
            <person name="Kim D."/>
        </authorList>
    </citation>
    <scope>NUCLEOTIDE SEQUENCE [LARGE SCALE GENOMIC DNA]</scope>
    <source>
        <strain evidence="7">Taebaek</strain>
    </source>
</reference>
<dbReference type="Proteomes" id="UP001620645">
    <property type="component" value="Unassembled WGS sequence"/>
</dbReference>
<accession>A0ABD2K924</accession>
<evidence type="ECO:0000256" key="5">
    <source>
        <dbReference type="SAM" id="MobiDB-lite"/>
    </source>
</evidence>
<feature type="active site" description="Proton acceptor" evidence="3">
    <location>
        <position position="114"/>
    </location>
</feature>
<dbReference type="Pfam" id="PF13772">
    <property type="entry name" value="AIG2_2"/>
    <property type="match status" value="1"/>
</dbReference>
<feature type="chain" id="PRO_5044794756" description="gamma-glutamylcyclotransferase" evidence="6">
    <location>
        <begin position="25"/>
        <end position="237"/>
    </location>
</feature>
<dbReference type="AlphaFoldDB" id="A0ABD2K924"/>
<dbReference type="EC" id="4.3.2.9" evidence="1"/>
<feature type="binding site" evidence="4">
    <location>
        <position position="167"/>
    </location>
    <ligand>
        <name>substrate</name>
    </ligand>
</feature>
<dbReference type="InterPro" id="IPR036568">
    <property type="entry name" value="GGCT-like_sf"/>
</dbReference>
<evidence type="ECO:0000256" key="1">
    <source>
        <dbReference type="ARBA" id="ARBA00012346"/>
    </source>
</evidence>
<keyword evidence="6" id="KW-0732">Signal</keyword>
<feature type="binding site" evidence="4">
    <location>
        <begin position="37"/>
        <end position="42"/>
    </location>
    <ligand>
        <name>substrate</name>
    </ligand>
</feature>
<evidence type="ECO:0000256" key="6">
    <source>
        <dbReference type="SAM" id="SignalP"/>
    </source>
</evidence>
<dbReference type="PANTHER" id="PTHR12935:SF0">
    <property type="entry name" value="GAMMA-GLUTAMYLCYCLOTRANSFERASE"/>
    <property type="match status" value="1"/>
</dbReference>
<evidence type="ECO:0000256" key="4">
    <source>
        <dbReference type="PIRSR" id="PIRSR617939-2"/>
    </source>
</evidence>
<protein>
    <recommendedName>
        <fullName evidence="1">gamma-glutamylcyclotransferase</fullName>
        <ecNumber evidence="1">4.3.2.9</ecNumber>
    </recommendedName>
</protein>
<sequence length="237" mass="27432">MHIISNSIWLKFLITALLFKIACSKFGSSENKGFFFYFGYGSNLLEERIHVQVKGATFVAIGALKDYKLAFVDFEEPNRWHSAAATIEQKQGSLVWGCIWKVPNSFADELDKQETKYKRIDVTVYPRPSTNERFNLNMRLFSKFVIKCRTYQYERPDKKYGLPSPQYKHVIVTGAEEHGLPNNYIQWLRENFEDNGYDGPVEVNLKALLTMPRSTKKRKLSHKKEGEAESSNTVLNN</sequence>
<dbReference type="InterPro" id="IPR017939">
    <property type="entry name" value="G-Glutamylcylcotransferase"/>
</dbReference>
<keyword evidence="2" id="KW-0456">Lyase</keyword>
<evidence type="ECO:0000256" key="3">
    <source>
        <dbReference type="PIRSR" id="PIRSR617939-1"/>
    </source>
</evidence>
<comment type="caution">
    <text evidence="7">The sequence shown here is derived from an EMBL/GenBank/DDBJ whole genome shotgun (WGS) entry which is preliminary data.</text>
</comment>
<gene>
    <name evidence="7" type="ORF">niasHS_002878</name>
</gene>
<feature type="signal peptide" evidence="6">
    <location>
        <begin position="1"/>
        <end position="24"/>
    </location>
</feature>
<name>A0ABD2K924_HETSC</name>
<dbReference type="GO" id="GO:0003839">
    <property type="term" value="F:gamma-glutamylcyclotransferase activity"/>
    <property type="evidence" value="ECO:0007669"/>
    <property type="project" value="UniProtKB-EC"/>
</dbReference>
<proteinExistence type="predicted"/>
<dbReference type="Gene3D" id="3.10.490.10">
    <property type="entry name" value="Gamma-glutamyl cyclotransferase-like"/>
    <property type="match status" value="1"/>
</dbReference>
<dbReference type="EMBL" id="JBICCN010000039">
    <property type="protein sequence ID" value="KAL3099423.1"/>
    <property type="molecule type" value="Genomic_DNA"/>
</dbReference>
<evidence type="ECO:0000313" key="8">
    <source>
        <dbReference type="Proteomes" id="UP001620645"/>
    </source>
</evidence>